<dbReference type="PANTHER" id="PTHR23509">
    <property type="entry name" value="PA-PL1 PHOSPHOLIPASE FAMILY"/>
    <property type="match status" value="1"/>
</dbReference>
<dbReference type="PROSITE" id="PS51043">
    <property type="entry name" value="DDHD"/>
    <property type="match status" value="1"/>
</dbReference>
<sequence>MSSEPETESDLLEEDAFCDIEEFYQDIPDTSINDAIHPLVFHPVTYSEDSLKEDIQKVDNLRPDEVRWFYLSSKTKNWKAFLGRDSLYLEKAWRSSAFEKACNKVCVRGGMFEVDVIEMKCYPVYWSPVHESIYPNTKNVVSVLRGTWFFEVNWQPLDEAIATRIEREHLARFMGYNIDHIKELMGNKVMHSVQLDGCHVEWSSVTDVLFYKDATAHRALRNIVTKFGVSKATTSGYRLHRGYKEDAMVDETHPPVSNLVLVIHGVGAKSDRCKIVRNTGSFRAACRRLEMKHFQGRTEFLPIEWRSELKLDGDLVESITPKKGQGMRKFINNTAMDIMYYTSPLFRHEIINGLRSQINKLYAMFMQRNPNFTGKIIIFSHSLGSVLFFDILTNYLPLGHGVSHPSNEMHGDLSHGLDFKPDMLFCVGSPLGMFLCLRGYHPKNFAENAQNLVDPSICRKMYNIYHPADPVAYRLEPILCENYSNFLPFQISSYASLCKTSPGHNITGSPTNERKEMEAVQSDENSADDTASTSEDMHKSPSYLRSMSNAVTGGAVRLGRGLWSKARGNSVTSNNGAEIDGESPPADEQNQPEPEIDLEERIDYELPEGFTERKLGYASFTSHTSYWTNQDLGMFLLTKLYEE</sequence>
<organism evidence="4">
    <name type="scientific">Phallusia mammillata</name>
    <dbReference type="NCBI Taxonomy" id="59560"/>
    <lineage>
        <taxon>Eukaryota</taxon>
        <taxon>Metazoa</taxon>
        <taxon>Chordata</taxon>
        <taxon>Tunicata</taxon>
        <taxon>Ascidiacea</taxon>
        <taxon>Phlebobranchia</taxon>
        <taxon>Ascidiidae</taxon>
        <taxon>Phallusia</taxon>
    </lineage>
</organism>
<evidence type="ECO:0000313" key="4">
    <source>
        <dbReference type="EMBL" id="CAB3236623.1"/>
    </source>
</evidence>
<evidence type="ECO:0000256" key="1">
    <source>
        <dbReference type="ARBA" id="ARBA00038464"/>
    </source>
</evidence>
<feature type="compositionally biased region" description="Polar residues" evidence="2">
    <location>
        <begin position="522"/>
        <end position="534"/>
    </location>
</feature>
<dbReference type="GO" id="GO:0004620">
    <property type="term" value="F:phospholipase activity"/>
    <property type="evidence" value="ECO:0007669"/>
    <property type="project" value="TreeGrafter"/>
</dbReference>
<feature type="compositionally biased region" description="Polar residues" evidence="2">
    <location>
        <begin position="567"/>
        <end position="576"/>
    </location>
</feature>
<name>A0A6F9D9Y7_9ASCI</name>
<dbReference type="InterPro" id="IPR004177">
    <property type="entry name" value="DDHD_dom"/>
</dbReference>
<accession>A0A6F9D9Y7</accession>
<proteinExistence type="evidence at transcript level"/>
<feature type="domain" description="DDHD" evidence="3">
    <location>
        <begin position="417"/>
        <end position="642"/>
    </location>
</feature>
<comment type="similarity">
    <text evidence="1">Belongs to the PA-PLA1 family.</text>
</comment>
<evidence type="ECO:0000256" key="2">
    <source>
        <dbReference type="SAM" id="MobiDB-lite"/>
    </source>
</evidence>
<feature type="region of interest" description="Disordered" evidence="2">
    <location>
        <begin position="503"/>
        <end position="545"/>
    </location>
</feature>
<dbReference type="SMART" id="SM01127">
    <property type="entry name" value="DDHD"/>
    <property type="match status" value="1"/>
</dbReference>
<dbReference type="AlphaFoldDB" id="A0A6F9D9Y7"/>
<evidence type="ECO:0000259" key="3">
    <source>
        <dbReference type="PROSITE" id="PS51043"/>
    </source>
</evidence>
<dbReference type="PANTHER" id="PTHR23509:SF48">
    <property type="entry name" value="INTRACELLULAR PHOSPHOLIPASE A1"/>
    <property type="match status" value="1"/>
</dbReference>
<dbReference type="InterPro" id="IPR058055">
    <property type="entry name" value="PA-PLA1"/>
</dbReference>
<dbReference type="Pfam" id="PF02862">
    <property type="entry name" value="DDHD"/>
    <property type="match status" value="1"/>
</dbReference>
<dbReference type="EMBL" id="LR784402">
    <property type="protein sequence ID" value="CAB3236623.1"/>
    <property type="molecule type" value="mRNA"/>
</dbReference>
<dbReference type="GO" id="GO:0005737">
    <property type="term" value="C:cytoplasm"/>
    <property type="evidence" value="ECO:0007669"/>
    <property type="project" value="TreeGrafter"/>
</dbReference>
<reference evidence="4" key="1">
    <citation type="submission" date="2020-04" db="EMBL/GenBank/DDBJ databases">
        <authorList>
            <person name="Neveu A P."/>
        </authorList>
    </citation>
    <scope>NUCLEOTIDE SEQUENCE</scope>
    <source>
        <tissue evidence="4">Whole embryo</tissue>
    </source>
</reference>
<gene>
    <name evidence="4" type="primary">Ddhd1</name>
</gene>
<dbReference type="GO" id="GO:0046872">
    <property type="term" value="F:metal ion binding"/>
    <property type="evidence" value="ECO:0007669"/>
    <property type="project" value="InterPro"/>
</dbReference>
<protein>
    <submittedName>
        <fullName evidence="4">Phospholipase DDHD1-like</fullName>
    </submittedName>
</protein>
<feature type="region of interest" description="Disordered" evidence="2">
    <location>
        <begin position="567"/>
        <end position="593"/>
    </location>
</feature>